<accession>A0AAE3ICX8</accession>
<reference evidence="3" key="1">
    <citation type="submission" date="2023-02" db="EMBL/GenBank/DDBJ databases">
        <title>Enrichment on poylsaccharides allowed isolation of novel metabolic and taxonomic groups of Haloarchaea.</title>
        <authorList>
            <person name="Sorokin D.Y."/>
            <person name="Elcheninov A.G."/>
            <person name="Khizhniak T.V."/>
            <person name="Kolganova T.V."/>
            <person name="Kublanov I.V."/>
        </authorList>
    </citation>
    <scope>NUCLEOTIDE SEQUENCE</scope>
    <source>
        <strain evidence="2 4">HArc-curdl5-1</strain>
        <strain evidence="3">HArc-curdl7</strain>
    </source>
</reference>
<feature type="compositionally biased region" description="Basic and acidic residues" evidence="1">
    <location>
        <begin position="1"/>
        <end position="19"/>
    </location>
</feature>
<evidence type="ECO:0000313" key="3">
    <source>
        <dbReference type="EMBL" id="MCU4726953.1"/>
    </source>
</evidence>
<name>A0AAE3ICX8_9EURY</name>
<organism evidence="3 5">
    <name type="scientific">Halapricum hydrolyticum</name>
    <dbReference type="NCBI Taxonomy" id="2979991"/>
    <lineage>
        <taxon>Archaea</taxon>
        <taxon>Methanobacteriati</taxon>
        <taxon>Methanobacteriota</taxon>
        <taxon>Stenosarchaea group</taxon>
        <taxon>Halobacteria</taxon>
        <taxon>Halobacteriales</taxon>
        <taxon>Haloarculaceae</taxon>
        <taxon>Halapricum</taxon>
    </lineage>
</organism>
<dbReference type="RefSeq" id="WP_315908554.1">
    <property type="nucleotide sequence ID" value="NZ_JAOPKC010000005.1"/>
</dbReference>
<proteinExistence type="predicted"/>
<dbReference type="Proteomes" id="UP001208186">
    <property type="component" value="Unassembled WGS sequence"/>
</dbReference>
<gene>
    <name evidence="3" type="ORF">OB914_08225</name>
    <name evidence="2" type="ORF">OB916_06890</name>
</gene>
<dbReference type="AlphaFoldDB" id="A0AAE3ICX8"/>
<feature type="compositionally biased region" description="Polar residues" evidence="1">
    <location>
        <begin position="34"/>
        <end position="53"/>
    </location>
</feature>
<evidence type="ECO:0000313" key="2">
    <source>
        <dbReference type="EMBL" id="MCU4717789.1"/>
    </source>
</evidence>
<dbReference type="EMBL" id="JAOPKC010000005">
    <property type="protein sequence ID" value="MCU4717789.1"/>
    <property type="molecule type" value="Genomic_DNA"/>
</dbReference>
<comment type="caution">
    <text evidence="3">The sequence shown here is derived from an EMBL/GenBank/DDBJ whole genome shotgun (WGS) entry which is preliminary data.</text>
</comment>
<dbReference type="Proteomes" id="UP001209746">
    <property type="component" value="Unassembled WGS sequence"/>
</dbReference>
<protein>
    <submittedName>
        <fullName evidence="3">Uncharacterized protein</fullName>
    </submittedName>
</protein>
<sequence>MPERTDDRPRNGTPDKTRSNNDGYESNCWPNGIVTLTHNQKSDNGQLHTSEGK</sequence>
<keyword evidence="4" id="KW-1185">Reference proteome</keyword>
<feature type="region of interest" description="Disordered" evidence="1">
    <location>
        <begin position="1"/>
        <end position="53"/>
    </location>
</feature>
<dbReference type="EMBL" id="JAOPKD010000006">
    <property type="protein sequence ID" value="MCU4726953.1"/>
    <property type="molecule type" value="Genomic_DNA"/>
</dbReference>
<evidence type="ECO:0000313" key="4">
    <source>
        <dbReference type="Proteomes" id="UP001208186"/>
    </source>
</evidence>
<evidence type="ECO:0000256" key="1">
    <source>
        <dbReference type="SAM" id="MobiDB-lite"/>
    </source>
</evidence>
<evidence type="ECO:0000313" key="5">
    <source>
        <dbReference type="Proteomes" id="UP001209746"/>
    </source>
</evidence>